<comment type="similarity">
    <text evidence="4">Belongs to the GbsR family.</text>
</comment>
<dbReference type="GO" id="GO:0003677">
    <property type="term" value="F:DNA binding"/>
    <property type="evidence" value="ECO:0007669"/>
    <property type="project" value="UniProtKB-UniRule"/>
</dbReference>
<keyword evidence="3 4" id="KW-0804">Transcription</keyword>
<reference evidence="7" key="1">
    <citation type="submission" date="2015-02" db="EMBL/GenBank/DDBJ databases">
        <title>Description and complete genome sequence of the first cultured representative of the subdivision 5 of the Verrucomicrobia phylum.</title>
        <authorList>
            <person name="Spring S."/>
            <person name="Bunk B."/>
            <person name="Sproer C."/>
            <person name="Klenk H.-P."/>
        </authorList>
    </citation>
    <scope>NUCLEOTIDE SEQUENCE [LARGE SCALE GENOMIC DNA]</scope>
    <source>
        <strain evidence="7">L21-Fru-AB</strain>
    </source>
</reference>
<evidence type="ECO:0000313" key="7">
    <source>
        <dbReference type="Proteomes" id="UP000035268"/>
    </source>
</evidence>
<evidence type="ECO:0000256" key="4">
    <source>
        <dbReference type="PIRNR" id="PIRNR006707"/>
    </source>
</evidence>
<reference evidence="6 7" key="2">
    <citation type="journal article" date="2016" name="ISME J.">
        <title>Characterization of the first cultured representative of Verrucomicrobia subdivision 5 indicates the proposal of a novel phylum.</title>
        <authorList>
            <person name="Spring S."/>
            <person name="Bunk B."/>
            <person name="Sproer C."/>
            <person name="Schumann P."/>
            <person name="Rohde M."/>
            <person name="Tindall B.J."/>
            <person name="Klenk H.P."/>
        </authorList>
    </citation>
    <scope>NUCLEOTIDE SEQUENCE [LARGE SCALE GENOMIC DNA]</scope>
    <source>
        <strain evidence="6 7">L21-Fru-AB</strain>
    </source>
</reference>
<name>A0A0G3EJD4_9BACT</name>
<dbReference type="PIRSF" id="PIRSF006707">
    <property type="entry name" value="MJ1563"/>
    <property type="match status" value="1"/>
</dbReference>
<evidence type="ECO:0000259" key="5">
    <source>
        <dbReference type="PROSITE" id="PS50987"/>
    </source>
</evidence>
<dbReference type="SUPFAM" id="SSF46785">
    <property type="entry name" value="Winged helix' DNA-binding domain"/>
    <property type="match status" value="1"/>
</dbReference>
<dbReference type="GO" id="GO:0003700">
    <property type="term" value="F:DNA-binding transcription factor activity"/>
    <property type="evidence" value="ECO:0007669"/>
    <property type="project" value="InterPro"/>
</dbReference>
<dbReference type="AlphaFoldDB" id="A0A0G3EJD4"/>
<organism evidence="6 7">
    <name type="scientific">Kiritimatiella glycovorans</name>
    <dbReference type="NCBI Taxonomy" id="1307763"/>
    <lineage>
        <taxon>Bacteria</taxon>
        <taxon>Pseudomonadati</taxon>
        <taxon>Kiritimatiellota</taxon>
        <taxon>Kiritimatiellia</taxon>
        <taxon>Kiritimatiellales</taxon>
        <taxon>Kiritimatiellaceae</taxon>
        <taxon>Kiritimatiella</taxon>
    </lineage>
</organism>
<evidence type="ECO:0000256" key="2">
    <source>
        <dbReference type="ARBA" id="ARBA00023125"/>
    </source>
</evidence>
<dbReference type="InterPro" id="IPR052362">
    <property type="entry name" value="HTH-GbsR_regulator"/>
</dbReference>
<dbReference type="InterPro" id="IPR001845">
    <property type="entry name" value="HTH_ArsR_DNA-bd_dom"/>
</dbReference>
<dbReference type="Pfam" id="PF01022">
    <property type="entry name" value="HTH_5"/>
    <property type="match status" value="1"/>
</dbReference>
<dbReference type="EMBL" id="CP010904">
    <property type="protein sequence ID" value="AKJ65547.1"/>
    <property type="molecule type" value="Genomic_DNA"/>
</dbReference>
<keyword evidence="7" id="KW-1185">Reference proteome</keyword>
<dbReference type="PROSITE" id="PS50987">
    <property type="entry name" value="HTH_ARSR_2"/>
    <property type="match status" value="1"/>
</dbReference>
<keyword evidence="1 4" id="KW-0805">Transcription regulation</keyword>
<dbReference type="Gene3D" id="1.10.10.10">
    <property type="entry name" value="Winged helix-like DNA-binding domain superfamily/Winged helix DNA-binding domain"/>
    <property type="match status" value="1"/>
</dbReference>
<accession>A0A0G3EJD4</accession>
<dbReference type="InterPro" id="IPR026282">
    <property type="entry name" value="MJ1563"/>
</dbReference>
<protein>
    <recommendedName>
        <fullName evidence="4">HTH-type transcriptional regulator</fullName>
    </recommendedName>
</protein>
<dbReference type="PANTHER" id="PTHR38465:SF1">
    <property type="entry name" value="HTH-TYPE TRANSCRIPTIONAL REGULATOR MJ1563-RELATED"/>
    <property type="match status" value="1"/>
</dbReference>
<sequence>MEQRTISDLEREVIELFVRMAGMLNLPRSVGELYGLLFISPEPLCIDDLMARLNISKGSVSQGLRILRSFRAVKPVYLPGSRRDYYVAEDQLRRIAAGFVDEELQPHLESGEQRLKRMRELVGAMPEAQRPFLEEKVEHLENWHRKGTTVLPLVMKMIDR</sequence>
<dbReference type="Proteomes" id="UP000035268">
    <property type="component" value="Chromosome"/>
</dbReference>
<evidence type="ECO:0000313" key="6">
    <source>
        <dbReference type="EMBL" id="AKJ65547.1"/>
    </source>
</evidence>
<dbReference type="KEGG" id="vbl:L21SP4_02321"/>
<evidence type="ECO:0000256" key="3">
    <source>
        <dbReference type="ARBA" id="ARBA00023163"/>
    </source>
</evidence>
<feature type="domain" description="HTH arsR-type" evidence="5">
    <location>
        <begin position="9"/>
        <end position="107"/>
    </location>
</feature>
<proteinExistence type="inferred from homology"/>
<dbReference type="InterPro" id="IPR036390">
    <property type="entry name" value="WH_DNA-bd_sf"/>
</dbReference>
<gene>
    <name evidence="6" type="ORF">L21SP4_02321</name>
</gene>
<dbReference type="STRING" id="1307763.L21SP4_02321"/>
<dbReference type="PANTHER" id="PTHR38465">
    <property type="entry name" value="HTH-TYPE TRANSCRIPTIONAL REGULATOR MJ1563-RELATED"/>
    <property type="match status" value="1"/>
</dbReference>
<dbReference type="InterPro" id="IPR036388">
    <property type="entry name" value="WH-like_DNA-bd_sf"/>
</dbReference>
<keyword evidence="2 4" id="KW-0238">DNA-binding</keyword>
<evidence type="ECO:0000256" key="1">
    <source>
        <dbReference type="ARBA" id="ARBA00023015"/>
    </source>
</evidence>